<keyword evidence="2" id="KW-1185">Reference proteome</keyword>
<dbReference type="Proteomes" id="UP001500200">
    <property type="component" value="Unassembled WGS sequence"/>
</dbReference>
<evidence type="ECO:0000313" key="1">
    <source>
        <dbReference type="EMBL" id="GAA5199880.1"/>
    </source>
</evidence>
<gene>
    <name evidence="1" type="ORF">GCM10023346_40690</name>
</gene>
<reference evidence="2" key="1">
    <citation type="journal article" date="2019" name="Int. J. Syst. Evol. Microbiol.">
        <title>The Global Catalogue of Microorganisms (GCM) 10K type strain sequencing project: providing services to taxonomists for standard genome sequencing and annotation.</title>
        <authorList>
            <consortium name="The Broad Institute Genomics Platform"/>
            <consortium name="The Broad Institute Genome Sequencing Center for Infectious Disease"/>
            <person name="Wu L."/>
            <person name="Ma J."/>
        </authorList>
    </citation>
    <scope>NUCLEOTIDE SEQUENCE [LARGE SCALE GENOMIC DNA]</scope>
    <source>
        <strain evidence="2">JCM 18514</strain>
    </source>
</reference>
<name>A0ABP9SNT3_9MICC</name>
<dbReference type="EMBL" id="BAABKK010000030">
    <property type="protein sequence ID" value="GAA5199880.1"/>
    <property type="molecule type" value="Genomic_DNA"/>
</dbReference>
<sequence length="61" mass="7083">MNVRALFNDVRLRDIPGQTVHLRQFPRALGQDRCALLESIGFGYFGTDFLRLNIHFHVNLL</sequence>
<organism evidence="1 2">
    <name type="scientific">Arthrobacter gyeryongensis</name>
    <dbReference type="NCBI Taxonomy" id="1650592"/>
    <lineage>
        <taxon>Bacteria</taxon>
        <taxon>Bacillati</taxon>
        <taxon>Actinomycetota</taxon>
        <taxon>Actinomycetes</taxon>
        <taxon>Micrococcales</taxon>
        <taxon>Micrococcaceae</taxon>
        <taxon>Arthrobacter</taxon>
    </lineage>
</organism>
<accession>A0ABP9SNT3</accession>
<comment type="caution">
    <text evidence="1">The sequence shown here is derived from an EMBL/GenBank/DDBJ whole genome shotgun (WGS) entry which is preliminary data.</text>
</comment>
<evidence type="ECO:0000313" key="2">
    <source>
        <dbReference type="Proteomes" id="UP001500200"/>
    </source>
</evidence>
<protein>
    <submittedName>
        <fullName evidence="1">Uncharacterized protein</fullName>
    </submittedName>
</protein>
<dbReference type="RefSeq" id="WP_345452147.1">
    <property type="nucleotide sequence ID" value="NZ_BAABKK010000030.1"/>
</dbReference>
<proteinExistence type="predicted"/>